<dbReference type="GO" id="GO:0005634">
    <property type="term" value="C:nucleus"/>
    <property type="evidence" value="ECO:0007669"/>
    <property type="project" value="UniProtKB-SubCell"/>
</dbReference>
<dbReference type="Gene3D" id="1.10.287.370">
    <property type="match status" value="1"/>
</dbReference>
<keyword evidence="2" id="KW-0539">Nucleus</keyword>
<feature type="compositionally biased region" description="Basic and acidic residues" evidence="4">
    <location>
        <begin position="167"/>
        <end position="194"/>
    </location>
</feature>
<accession>A0A507DXD9</accession>
<gene>
    <name evidence="6" type="ORF">PhCBS80983_g04544</name>
</gene>
<reference evidence="6 7" key="1">
    <citation type="journal article" date="2019" name="Sci. Rep.">
        <title>Comparative genomics of chytrid fungi reveal insights into the obligate biotrophic and pathogenic lifestyle of Synchytrium endobioticum.</title>
        <authorList>
            <person name="van de Vossenberg B.T.L.H."/>
            <person name="Warris S."/>
            <person name="Nguyen H.D.T."/>
            <person name="van Gent-Pelzer M.P.E."/>
            <person name="Joly D.L."/>
            <person name="van de Geest H.C."/>
            <person name="Bonants P.J.M."/>
            <person name="Smith D.S."/>
            <person name="Levesque C.A."/>
            <person name="van der Lee T.A.J."/>
        </authorList>
    </citation>
    <scope>NUCLEOTIDE SEQUENCE [LARGE SCALE GENOMIC DNA]</scope>
    <source>
        <strain evidence="6 7">CBS 809.83</strain>
    </source>
</reference>
<dbReference type="InterPro" id="IPR009053">
    <property type="entry name" value="Prefoldin"/>
</dbReference>
<feature type="region of interest" description="Disordered" evidence="4">
    <location>
        <begin position="167"/>
        <end position="202"/>
    </location>
</feature>
<feature type="compositionally biased region" description="Polar residues" evidence="4">
    <location>
        <begin position="468"/>
        <end position="477"/>
    </location>
</feature>
<dbReference type="CDD" id="cd23159">
    <property type="entry name" value="Prefoldin_URI1"/>
    <property type="match status" value="1"/>
</dbReference>
<dbReference type="Proteomes" id="UP000318582">
    <property type="component" value="Unassembled WGS sequence"/>
</dbReference>
<dbReference type="GO" id="GO:0000122">
    <property type="term" value="P:negative regulation of transcription by RNA polymerase II"/>
    <property type="evidence" value="ECO:0007669"/>
    <property type="project" value="TreeGrafter"/>
</dbReference>
<feature type="domain" description="DUF3835" evidence="5">
    <location>
        <begin position="561"/>
        <end position="575"/>
    </location>
</feature>
<evidence type="ECO:0000256" key="1">
    <source>
        <dbReference type="ARBA" id="ARBA00004123"/>
    </source>
</evidence>
<dbReference type="AlphaFoldDB" id="A0A507DXD9"/>
<feature type="region of interest" description="Disordered" evidence="4">
    <location>
        <begin position="218"/>
        <end position="288"/>
    </location>
</feature>
<dbReference type="InterPro" id="IPR004127">
    <property type="entry name" value="Prefoldin_subunit_alpha"/>
</dbReference>
<dbReference type="PANTHER" id="PTHR15111:SF0">
    <property type="entry name" value="UNCONVENTIONAL PREFOLDIN RPB5 INTERACTOR 1"/>
    <property type="match status" value="1"/>
</dbReference>
<dbReference type="GO" id="GO:0003682">
    <property type="term" value="F:chromatin binding"/>
    <property type="evidence" value="ECO:0007669"/>
    <property type="project" value="TreeGrafter"/>
</dbReference>
<evidence type="ECO:0000313" key="7">
    <source>
        <dbReference type="Proteomes" id="UP000318582"/>
    </source>
</evidence>
<dbReference type="PANTHER" id="PTHR15111">
    <property type="entry name" value="RNA POLYMERASE II SUBUNIT 5-MEDIATING PROTEIN NNX3"/>
    <property type="match status" value="1"/>
</dbReference>
<evidence type="ECO:0000313" key="6">
    <source>
        <dbReference type="EMBL" id="TPX56413.1"/>
    </source>
</evidence>
<evidence type="ECO:0000256" key="3">
    <source>
        <dbReference type="ARBA" id="ARBA00038295"/>
    </source>
</evidence>
<evidence type="ECO:0000259" key="5">
    <source>
        <dbReference type="Pfam" id="PF12927"/>
    </source>
</evidence>
<dbReference type="STRING" id="109895.A0A507DXD9"/>
<keyword evidence="7" id="KW-1185">Reference proteome</keyword>
<feature type="domain" description="DUF3835" evidence="5">
    <location>
        <begin position="349"/>
        <end position="421"/>
    </location>
</feature>
<name>A0A507DXD9_9FUNG</name>
<dbReference type="InterPro" id="IPR052255">
    <property type="entry name" value="RNA_pol_II_subunit5-mediator"/>
</dbReference>
<comment type="similarity">
    <text evidence="3">Belongs to the RNA polymerase II subunit 5-mediating protein family.</text>
</comment>
<dbReference type="Pfam" id="PF12927">
    <property type="entry name" value="DUF3835"/>
    <property type="match status" value="3"/>
</dbReference>
<dbReference type="EMBL" id="QEAQ01000076">
    <property type="protein sequence ID" value="TPX56413.1"/>
    <property type="molecule type" value="Genomic_DNA"/>
</dbReference>
<protein>
    <recommendedName>
        <fullName evidence="5">DUF3835 domain-containing protein</fullName>
    </recommendedName>
</protein>
<feature type="compositionally biased region" description="Acidic residues" evidence="4">
    <location>
        <begin position="222"/>
        <end position="248"/>
    </location>
</feature>
<proteinExistence type="inferred from homology"/>
<sequence>MSTMRDTEEASAAMMRRYKQKLQEMISTTESNIEHWEKYDKDYVKLVDFMQDAVTTTQKDVKVPFGPFAFIPGQLFHTNEVTVLLGDNWFAERSVAEAIEIVGRRREYTSEQLESLKGTLKDLNARAKVAGMGVKGALGDHQLENSRIDDDGDEVNEEGLKFVEIREGYEEVGPEDKGRGKSRIEASVEAKAESLEPPTKLGEFEQRLFERIAELERKETLGYDEDSDDEEGEDEDEYGDEDIAADSDEERRFEIMDDDDDDYNDGVSSGISRPGGLRPKSSKGPTTAKHVRFSNDTIAESQQQPQPAIRSPADIYKQMAVHATAAAAVNPPPLAAPHRPTHNPSLNDLVIEHDGVDSIDESDTDDFLFGRELLSEYHRKRNLMLQADTVNPLTPEDEYMAQEETNQNRDANISRFRAARMAIRQAVENAIEIEPPVQSKIQRETQEVEQPSTPESKIEDLSKKTMKTVLTPNTTPRVSRFKAARMAATESPATSSSAPTVQNPQPNEIDDEQEQQPRKVTRATAVPVVGRGKPIPEISKPDFESRAISAAPSSTEGKPDEPGPRKMSRFKAQRMGLE</sequence>
<comment type="caution">
    <text evidence="6">The sequence shown here is derived from an EMBL/GenBank/DDBJ whole genome shotgun (WGS) entry which is preliminary data.</text>
</comment>
<organism evidence="6 7">
    <name type="scientific">Powellomyces hirtus</name>
    <dbReference type="NCBI Taxonomy" id="109895"/>
    <lineage>
        <taxon>Eukaryota</taxon>
        <taxon>Fungi</taxon>
        <taxon>Fungi incertae sedis</taxon>
        <taxon>Chytridiomycota</taxon>
        <taxon>Chytridiomycota incertae sedis</taxon>
        <taxon>Chytridiomycetes</taxon>
        <taxon>Spizellomycetales</taxon>
        <taxon>Powellomycetaceae</taxon>
        <taxon>Powellomyces</taxon>
    </lineage>
</organism>
<dbReference type="GO" id="GO:0003714">
    <property type="term" value="F:transcription corepressor activity"/>
    <property type="evidence" value="ECO:0007669"/>
    <property type="project" value="TreeGrafter"/>
</dbReference>
<dbReference type="GO" id="GO:0019212">
    <property type="term" value="F:phosphatase inhibitor activity"/>
    <property type="evidence" value="ECO:0007669"/>
    <property type="project" value="TreeGrafter"/>
</dbReference>
<dbReference type="InterPro" id="IPR024325">
    <property type="entry name" value="DUF3835"/>
</dbReference>
<evidence type="ECO:0000256" key="2">
    <source>
        <dbReference type="ARBA" id="ARBA00023242"/>
    </source>
</evidence>
<dbReference type="Pfam" id="PF02996">
    <property type="entry name" value="Prefoldin"/>
    <property type="match status" value="1"/>
</dbReference>
<feature type="compositionally biased region" description="Low complexity" evidence="4">
    <location>
        <begin position="487"/>
        <end position="500"/>
    </location>
</feature>
<evidence type="ECO:0000256" key="4">
    <source>
        <dbReference type="SAM" id="MobiDB-lite"/>
    </source>
</evidence>
<feature type="domain" description="DUF3835" evidence="5">
    <location>
        <begin position="440"/>
        <end position="486"/>
    </location>
</feature>
<comment type="subcellular location">
    <subcellularLocation>
        <location evidence="1">Nucleus</location>
    </subcellularLocation>
</comment>
<feature type="region of interest" description="Disordered" evidence="4">
    <location>
        <begin position="436"/>
        <end position="578"/>
    </location>
</feature>
<dbReference type="SUPFAM" id="SSF46579">
    <property type="entry name" value="Prefoldin"/>
    <property type="match status" value="1"/>
</dbReference>